<proteinExistence type="predicted"/>
<name>A0A1R1B2M5_PAELA</name>
<evidence type="ECO:0000313" key="5">
    <source>
        <dbReference type="Proteomes" id="UP000187074"/>
    </source>
</evidence>
<dbReference type="Pfam" id="PF03703">
    <property type="entry name" value="bPH_2"/>
    <property type="match status" value="2"/>
</dbReference>
<dbReference type="Proteomes" id="UP000187074">
    <property type="component" value="Unassembled WGS sequence"/>
</dbReference>
<evidence type="ECO:0000256" key="1">
    <source>
        <dbReference type="SAM" id="MobiDB-lite"/>
    </source>
</evidence>
<dbReference type="OrthoDB" id="2195155at2"/>
<feature type="transmembrane region" description="Helical" evidence="2">
    <location>
        <begin position="12"/>
        <end position="32"/>
    </location>
</feature>
<feature type="domain" description="YdbS-like PH" evidence="3">
    <location>
        <begin position="67"/>
        <end position="146"/>
    </location>
</feature>
<dbReference type="InterPro" id="IPR005182">
    <property type="entry name" value="YdbS-like_PH"/>
</dbReference>
<evidence type="ECO:0000256" key="2">
    <source>
        <dbReference type="SAM" id="Phobius"/>
    </source>
</evidence>
<organism evidence="4 5">
    <name type="scientific">Paenibacillus lautus</name>
    <name type="common">Bacillus lautus</name>
    <dbReference type="NCBI Taxonomy" id="1401"/>
    <lineage>
        <taxon>Bacteria</taxon>
        <taxon>Bacillati</taxon>
        <taxon>Bacillota</taxon>
        <taxon>Bacilli</taxon>
        <taxon>Bacillales</taxon>
        <taxon>Paenibacillaceae</taxon>
        <taxon>Paenibacillus</taxon>
    </lineage>
</organism>
<dbReference type="EMBL" id="MRTF01000004">
    <property type="protein sequence ID" value="OME92891.1"/>
    <property type="molecule type" value="Genomic_DNA"/>
</dbReference>
<evidence type="ECO:0000259" key="3">
    <source>
        <dbReference type="Pfam" id="PF03703"/>
    </source>
</evidence>
<dbReference type="PIRSF" id="PIRSF026631">
    <property type="entry name" value="UCP026631"/>
    <property type="match status" value="1"/>
</dbReference>
<keyword evidence="2" id="KW-1133">Transmembrane helix</keyword>
<feature type="compositionally biased region" description="Basic and acidic residues" evidence="1">
    <location>
        <begin position="155"/>
        <end position="166"/>
    </location>
</feature>
<sequence>MNEPTRLHRLFILFPLVGSVKSLIPIAALVSIKFLNGKSLRDIPWYWLSAAIVILVSLLLLYGYLKWKRFVYTLEEDKILIRRGVLFREELSIYTGRIHSMNMEQPLLQRLLGLTQVRIETPGKTEGGGILPAITNSEGERLQRWLREQTVTRQTQREIHQAHESPDPSDQSLPVQTEGPSVQPPETRENYESVQPSNQNIEYGSGLLEDSDSGSVGRKNANDPITVEEERSTLLQLSSGRLLIAALSSPNLSLALAFVGGILSFADDLLPDRMYQSLFQSAGKLLPGSWISIAAVALIVSWLLSAVLYTIKYAGFTVERIGKQISVSCGLLERKRLLFSPERVLAITVKEGVFRRWFGYAEVKVHVLTSESDKHFMLHPLLKTGDIPALLNRVTPQFSSHAITASPPPRAKWMYLRWKLAFAAVVSAACIWYFDGLGLLSLLLLPLSLAWGLLSHRDSGLNVTDKQLTIRSRFIAMSTRYIRRPQIIAMEVSGTRRQRRRGLLSLQVKMIFSEINESLSGMDQREIEAVRAWFQKKKGENSASAERSGPASSIEHL</sequence>
<feature type="transmembrane region" description="Helical" evidence="2">
    <location>
        <begin position="286"/>
        <end position="311"/>
    </location>
</feature>
<feature type="domain" description="YdbS-like PH" evidence="3">
    <location>
        <begin position="316"/>
        <end position="367"/>
    </location>
</feature>
<dbReference type="STRING" id="1401.BK123_13530"/>
<evidence type="ECO:0000313" key="4">
    <source>
        <dbReference type="EMBL" id="OME92891.1"/>
    </source>
</evidence>
<feature type="transmembrane region" description="Helical" evidence="2">
    <location>
        <begin position="242"/>
        <end position="266"/>
    </location>
</feature>
<keyword evidence="2" id="KW-0812">Transmembrane</keyword>
<protein>
    <recommendedName>
        <fullName evidence="3">YdbS-like PH domain-containing protein</fullName>
    </recommendedName>
</protein>
<feature type="compositionally biased region" description="Polar residues" evidence="1">
    <location>
        <begin position="192"/>
        <end position="202"/>
    </location>
</feature>
<feature type="transmembrane region" description="Helical" evidence="2">
    <location>
        <begin position="420"/>
        <end position="453"/>
    </location>
</feature>
<accession>A0A1R1B2M5</accession>
<reference evidence="4 5" key="1">
    <citation type="submission" date="2016-11" db="EMBL/GenBank/DDBJ databases">
        <title>Paenibacillus species isolates.</title>
        <authorList>
            <person name="Beno S.M."/>
        </authorList>
    </citation>
    <scope>NUCLEOTIDE SEQUENCE [LARGE SCALE GENOMIC DNA]</scope>
    <source>
        <strain evidence="4 5">FSL F4-0100</strain>
    </source>
</reference>
<keyword evidence="2" id="KW-0472">Membrane</keyword>
<dbReference type="InterPro" id="IPR014529">
    <property type="entry name" value="UCP026631"/>
</dbReference>
<gene>
    <name evidence="4" type="ORF">BK123_13530</name>
</gene>
<feature type="transmembrane region" description="Helical" evidence="2">
    <location>
        <begin position="44"/>
        <end position="65"/>
    </location>
</feature>
<comment type="caution">
    <text evidence="4">The sequence shown here is derived from an EMBL/GenBank/DDBJ whole genome shotgun (WGS) entry which is preliminary data.</text>
</comment>
<feature type="region of interest" description="Disordered" evidence="1">
    <location>
        <begin position="153"/>
        <end position="225"/>
    </location>
</feature>
<dbReference type="AlphaFoldDB" id="A0A1R1B2M5"/>
<dbReference type="PANTHER" id="PTHR34473:SF2">
    <property type="entry name" value="UPF0699 TRANSMEMBRANE PROTEIN YDBT"/>
    <property type="match status" value="1"/>
</dbReference>
<dbReference type="RefSeq" id="WP_076322917.1">
    <property type="nucleotide sequence ID" value="NZ_MRTF01000004.1"/>
</dbReference>
<feature type="compositionally biased region" description="Polar residues" evidence="1">
    <location>
        <begin position="168"/>
        <end position="180"/>
    </location>
</feature>
<dbReference type="PANTHER" id="PTHR34473">
    <property type="entry name" value="UPF0699 TRANSMEMBRANE PROTEIN YDBS"/>
    <property type="match status" value="1"/>
</dbReference>
<feature type="compositionally biased region" description="Low complexity" evidence="1">
    <location>
        <begin position="204"/>
        <end position="217"/>
    </location>
</feature>